<dbReference type="Proteomes" id="UP000034805">
    <property type="component" value="Unassembled WGS sequence"/>
</dbReference>
<dbReference type="EMBL" id="JARO02019860">
    <property type="protein sequence ID" value="KPP56621.1"/>
    <property type="molecule type" value="Genomic_DNA"/>
</dbReference>
<reference evidence="2 3" key="1">
    <citation type="submission" date="2015-08" db="EMBL/GenBank/DDBJ databases">
        <title>The genome of the Asian arowana (Scleropages formosus).</title>
        <authorList>
            <person name="Tan M.H."/>
            <person name="Gan H.M."/>
            <person name="Croft L.J."/>
            <person name="Austin C.M."/>
        </authorList>
    </citation>
    <scope>NUCLEOTIDE SEQUENCE [LARGE SCALE GENOMIC DNA]</scope>
    <source>
        <strain evidence="2">Aro1</strain>
    </source>
</reference>
<protein>
    <submittedName>
        <fullName evidence="2">Uncharacterized protein</fullName>
    </submittedName>
</protein>
<gene>
    <name evidence="2" type="ORF">Z043_125748</name>
</gene>
<organism evidence="2 3">
    <name type="scientific">Scleropages formosus</name>
    <name type="common">Asian bonytongue</name>
    <name type="synonym">Osteoglossum formosum</name>
    <dbReference type="NCBI Taxonomy" id="113540"/>
    <lineage>
        <taxon>Eukaryota</taxon>
        <taxon>Metazoa</taxon>
        <taxon>Chordata</taxon>
        <taxon>Craniata</taxon>
        <taxon>Vertebrata</taxon>
        <taxon>Euteleostomi</taxon>
        <taxon>Actinopterygii</taxon>
        <taxon>Neopterygii</taxon>
        <taxon>Teleostei</taxon>
        <taxon>Osteoglossocephala</taxon>
        <taxon>Osteoglossomorpha</taxon>
        <taxon>Osteoglossiformes</taxon>
        <taxon>Osteoglossidae</taxon>
        <taxon>Scleropages</taxon>
    </lineage>
</organism>
<keyword evidence="1" id="KW-1133">Transmembrane helix</keyword>
<accession>A0A0P7TGN6</accession>
<proteinExistence type="predicted"/>
<evidence type="ECO:0000313" key="2">
    <source>
        <dbReference type="EMBL" id="KPP56621.1"/>
    </source>
</evidence>
<evidence type="ECO:0000256" key="1">
    <source>
        <dbReference type="SAM" id="Phobius"/>
    </source>
</evidence>
<dbReference type="AlphaFoldDB" id="A0A0P7TGN6"/>
<keyword evidence="1" id="KW-0812">Transmembrane</keyword>
<comment type="caution">
    <text evidence="2">The sequence shown here is derived from an EMBL/GenBank/DDBJ whole genome shotgun (WGS) entry which is preliminary data.</text>
</comment>
<keyword evidence="1" id="KW-0472">Membrane</keyword>
<feature type="transmembrane region" description="Helical" evidence="1">
    <location>
        <begin position="58"/>
        <end position="78"/>
    </location>
</feature>
<sequence length="191" mass="20787">MKTAHELFDDGSPKQGQITLSKDSSMWDLSSGQGVSGPNPDGLSQMVRIRKHTICNFTWVRHLVVGSLFLAFVMPGGLGATCCRRRLHLEQDVAPEGTGDRDGDGVHVLETVPMTASTSSSSAWSWARPPNTACPELGRVSPHAPFPQCPGMTVALSHVGYQPSVSPWLPSRQYLHQRPSEVHDLILHPTD</sequence>
<name>A0A0P7TGN6_SCLFO</name>
<evidence type="ECO:0000313" key="3">
    <source>
        <dbReference type="Proteomes" id="UP000034805"/>
    </source>
</evidence>